<keyword evidence="3 5" id="KW-0862">Zinc</keyword>
<dbReference type="AlphaFoldDB" id="A0A0N1HWZ1"/>
<evidence type="ECO:0000259" key="7">
    <source>
        <dbReference type="PROSITE" id="PS50199"/>
    </source>
</evidence>
<proteinExistence type="predicted"/>
<dbReference type="VEuPathDB" id="TriTrypDB:Lsey_0118_0210"/>
<evidence type="ECO:0008006" key="10">
    <source>
        <dbReference type="Google" id="ProtNLM"/>
    </source>
</evidence>
<evidence type="ECO:0000256" key="2">
    <source>
        <dbReference type="ARBA" id="ARBA00022771"/>
    </source>
</evidence>
<dbReference type="InterPro" id="IPR000571">
    <property type="entry name" value="Znf_CCCH"/>
</dbReference>
<dbReference type="Gene3D" id="1.25.40.90">
    <property type="match status" value="1"/>
</dbReference>
<keyword evidence="2 4" id="KW-0863">Zinc-finger</keyword>
<evidence type="ECO:0000256" key="5">
    <source>
        <dbReference type="PROSITE-ProRule" id="PRU00723"/>
    </source>
</evidence>
<sequence>MFGGGEEYFQDPPEIDRETLARFASFCGRLRAIEKPSKKSVSDAVELARAVGDTLLAYELVVGALFRHIKTWSGQKQLACWYVLDKLCKEDRDKYGHTAGKYILEVGRDYIPYEDVELAGKYESLVEHWENVFPSHVVDALWLAKKERLWAVDHPAEMEQQQRAEEAEWKQEEIAMQDEDGLNDFGQPCIDYLQGHCSWGNSCRLYHPPGEEGTLPAECRMGDWKCSACGVINRHFRRRCSNCVREKPQYKKGRQLSVEEKLLSSPDPNVTAAFHQQFGYNPYIPAEAIAHFKLRFEGMSDEDYRKERAAAYRMRILGRPPSNALEERCKATKHFPVVDMEPDEDYDMGSDGRVAKRERTESLVPTSTAANSAIALFAQLVMERGILDPTVPQLFAELSRCIRQAASDASMQLNETQAEVLMSACMLGFTAWNANKGAVPFVAPFFKAIRHNETKLGLSTEQAEQLESMANMFLA</sequence>
<feature type="domain" description="RanBP2-type" evidence="7">
    <location>
        <begin position="220"/>
        <end position="249"/>
    </location>
</feature>
<dbReference type="PANTHER" id="PTHR21099:SF2">
    <property type="entry name" value="SI:CH211-113E8.11"/>
    <property type="match status" value="1"/>
</dbReference>
<dbReference type="OrthoDB" id="276741at2759"/>
<organism evidence="8 9">
    <name type="scientific">Leptomonas seymouri</name>
    <dbReference type="NCBI Taxonomy" id="5684"/>
    <lineage>
        <taxon>Eukaryota</taxon>
        <taxon>Discoba</taxon>
        <taxon>Euglenozoa</taxon>
        <taxon>Kinetoplastea</taxon>
        <taxon>Metakinetoplastina</taxon>
        <taxon>Trypanosomatida</taxon>
        <taxon>Trypanosomatidae</taxon>
        <taxon>Leishmaniinae</taxon>
        <taxon>Leptomonas</taxon>
    </lineage>
</organism>
<protein>
    <recommendedName>
        <fullName evidence="10">C3H1-type domain-containing protein</fullName>
    </recommendedName>
</protein>
<feature type="domain" description="C3H1-type" evidence="6">
    <location>
        <begin position="188"/>
        <end position="210"/>
    </location>
</feature>
<keyword evidence="1 5" id="KW-0479">Metal-binding</keyword>
<dbReference type="InterPro" id="IPR008942">
    <property type="entry name" value="ENTH_VHS"/>
</dbReference>
<comment type="caution">
    <text evidence="8">The sequence shown here is derived from an EMBL/GenBank/DDBJ whole genome shotgun (WGS) entry which is preliminary data.</text>
</comment>
<reference evidence="8 9" key="1">
    <citation type="journal article" date="2015" name="PLoS Pathog.">
        <title>Leptomonas seymouri: Adaptations to the Dixenous Life Cycle Analyzed by Genome Sequencing, Transcriptome Profiling and Co-infection with Leishmania donovani.</title>
        <authorList>
            <person name="Kraeva N."/>
            <person name="Butenko A."/>
            <person name="Hlavacova J."/>
            <person name="Kostygov A."/>
            <person name="Myskova J."/>
            <person name="Grybchuk D."/>
            <person name="Lestinova T."/>
            <person name="Votypka J."/>
            <person name="Volf P."/>
            <person name="Opperdoes F."/>
            <person name="Flegontov P."/>
            <person name="Lukes J."/>
            <person name="Yurchenko V."/>
        </authorList>
    </citation>
    <scope>NUCLEOTIDE SEQUENCE [LARGE SCALE GENOMIC DNA]</scope>
    <source>
        <strain evidence="8 9">ATCC 30220</strain>
    </source>
</reference>
<dbReference type="SMART" id="SM00547">
    <property type="entry name" value="ZnF_RBZ"/>
    <property type="match status" value="1"/>
</dbReference>
<dbReference type="GO" id="GO:0008270">
    <property type="term" value="F:zinc ion binding"/>
    <property type="evidence" value="ECO:0007669"/>
    <property type="project" value="UniProtKB-KW"/>
</dbReference>
<dbReference type="PROSITE" id="PS50199">
    <property type="entry name" value="ZF_RANBP2_2"/>
    <property type="match status" value="1"/>
</dbReference>
<dbReference type="SUPFAM" id="SSF48464">
    <property type="entry name" value="ENTH/VHS domain"/>
    <property type="match status" value="1"/>
</dbReference>
<name>A0A0N1HWZ1_LEPSE</name>
<keyword evidence="9" id="KW-1185">Reference proteome</keyword>
<accession>A0A0N1HWZ1</accession>
<dbReference type="Proteomes" id="UP000038009">
    <property type="component" value="Unassembled WGS sequence"/>
</dbReference>
<dbReference type="PANTHER" id="PTHR21099">
    <property type="entry name" value="RAD201"/>
    <property type="match status" value="1"/>
</dbReference>
<feature type="zinc finger region" description="C3H1-type" evidence="5">
    <location>
        <begin position="188"/>
        <end position="210"/>
    </location>
</feature>
<evidence type="ECO:0000313" key="9">
    <source>
        <dbReference type="Proteomes" id="UP000038009"/>
    </source>
</evidence>
<dbReference type="EMBL" id="LJSK01000118">
    <property type="protein sequence ID" value="KPI86738.1"/>
    <property type="molecule type" value="Genomic_DNA"/>
</dbReference>
<evidence type="ECO:0000256" key="4">
    <source>
        <dbReference type="PROSITE-ProRule" id="PRU00322"/>
    </source>
</evidence>
<dbReference type="GO" id="GO:0005634">
    <property type="term" value="C:nucleus"/>
    <property type="evidence" value="ECO:0007669"/>
    <property type="project" value="TreeGrafter"/>
</dbReference>
<dbReference type="OMA" id="CMDYLQG"/>
<evidence type="ECO:0000256" key="1">
    <source>
        <dbReference type="ARBA" id="ARBA00022723"/>
    </source>
</evidence>
<dbReference type="PROSITE" id="PS50103">
    <property type="entry name" value="ZF_C3H1"/>
    <property type="match status" value="1"/>
</dbReference>
<evidence type="ECO:0000259" key="6">
    <source>
        <dbReference type="PROSITE" id="PS50103"/>
    </source>
</evidence>
<gene>
    <name evidence="8" type="ORF">ABL78_4208</name>
</gene>
<evidence type="ECO:0000256" key="3">
    <source>
        <dbReference type="ARBA" id="ARBA00022833"/>
    </source>
</evidence>
<evidence type="ECO:0000313" key="8">
    <source>
        <dbReference type="EMBL" id="KPI86738.1"/>
    </source>
</evidence>
<dbReference type="InterPro" id="IPR001876">
    <property type="entry name" value="Znf_RanBP2"/>
</dbReference>
<dbReference type="PROSITE" id="PS01358">
    <property type="entry name" value="ZF_RANBP2_1"/>
    <property type="match status" value="1"/>
</dbReference>